<dbReference type="Proteomes" id="UP000308199">
    <property type="component" value="Unassembled WGS sequence"/>
</dbReference>
<evidence type="ECO:0000313" key="3">
    <source>
        <dbReference type="Proteomes" id="UP000308199"/>
    </source>
</evidence>
<feature type="compositionally biased region" description="Basic and acidic residues" evidence="1">
    <location>
        <begin position="95"/>
        <end position="105"/>
    </location>
</feature>
<evidence type="ECO:0000256" key="1">
    <source>
        <dbReference type="SAM" id="MobiDB-lite"/>
    </source>
</evidence>
<feature type="non-terminal residue" evidence="2">
    <location>
        <position position="140"/>
    </location>
</feature>
<feature type="region of interest" description="Disordered" evidence="1">
    <location>
        <begin position="1"/>
        <end position="109"/>
    </location>
</feature>
<evidence type="ECO:0000313" key="2">
    <source>
        <dbReference type="EMBL" id="THG93219.1"/>
    </source>
</evidence>
<feature type="compositionally biased region" description="Low complexity" evidence="1">
    <location>
        <begin position="61"/>
        <end position="84"/>
    </location>
</feature>
<protein>
    <submittedName>
        <fullName evidence="2">Uncharacterized protein</fullName>
    </submittedName>
</protein>
<reference evidence="2 3" key="1">
    <citation type="submission" date="2019-02" db="EMBL/GenBank/DDBJ databases">
        <title>Genome sequencing of the rare red list fungi Phellinidium pouzarii.</title>
        <authorList>
            <person name="Buettner E."/>
            <person name="Kellner H."/>
        </authorList>
    </citation>
    <scope>NUCLEOTIDE SEQUENCE [LARGE SCALE GENOMIC DNA]</scope>
    <source>
        <strain evidence="2 3">DSM 108285</strain>
    </source>
</reference>
<sequence length="140" mass="15177">MFPSTSSAPFAHAPPQRSNPIPIPVPTTNDTGTVDPLISLERRGRLRERGRRRRRCVQSPARGNNRGADNSGSASASDFGAPASHGSSDIFRFSPDPDPRPDDVASAHQCQRVPFMYTPPRMSAQAVRDVTAATRTIPSR</sequence>
<proteinExistence type="predicted"/>
<keyword evidence="3" id="KW-1185">Reference proteome</keyword>
<dbReference type="EMBL" id="SGPK01001359">
    <property type="protein sequence ID" value="THG93219.1"/>
    <property type="molecule type" value="Genomic_DNA"/>
</dbReference>
<dbReference type="AlphaFoldDB" id="A0A4S4KAF5"/>
<name>A0A4S4KAF5_9AGAM</name>
<gene>
    <name evidence="2" type="ORF">EW145_g8433</name>
</gene>
<accession>A0A4S4KAF5</accession>
<comment type="caution">
    <text evidence="2">The sequence shown here is derived from an EMBL/GenBank/DDBJ whole genome shotgun (WGS) entry which is preliminary data.</text>
</comment>
<feature type="compositionally biased region" description="Basic residues" evidence="1">
    <location>
        <begin position="44"/>
        <end position="56"/>
    </location>
</feature>
<organism evidence="2 3">
    <name type="scientific">Phellinidium pouzarii</name>
    <dbReference type="NCBI Taxonomy" id="167371"/>
    <lineage>
        <taxon>Eukaryota</taxon>
        <taxon>Fungi</taxon>
        <taxon>Dikarya</taxon>
        <taxon>Basidiomycota</taxon>
        <taxon>Agaricomycotina</taxon>
        <taxon>Agaricomycetes</taxon>
        <taxon>Hymenochaetales</taxon>
        <taxon>Hymenochaetaceae</taxon>
        <taxon>Phellinidium</taxon>
    </lineage>
</organism>